<dbReference type="SUPFAM" id="SSF53223">
    <property type="entry name" value="Aminoacid dehydrogenase-like, N-terminal domain"/>
    <property type="match status" value="1"/>
</dbReference>
<dbReference type="InterPro" id="IPR011342">
    <property type="entry name" value="Shikimate_DH"/>
</dbReference>
<dbReference type="InterPro" id="IPR046346">
    <property type="entry name" value="Aminoacid_DH-like_N_sf"/>
</dbReference>
<evidence type="ECO:0000256" key="5">
    <source>
        <dbReference type="ARBA" id="ARBA00023141"/>
    </source>
</evidence>
<comment type="subunit">
    <text evidence="9">Homodimer.</text>
</comment>
<evidence type="ECO:0000256" key="4">
    <source>
        <dbReference type="ARBA" id="ARBA00023002"/>
    </source>
</evidence>
<keyword evidence="2 9" id="KW-0028">Amino-acid biosynthesis</keyword>
<dbReference type="HAMAP" id="MF_00222">
    <property type="entry name" value="Shikimate_DH_AroE"/>
    <property type="match status" value="1"/>
</dbReference>
<dbReference type="GO" id="GO:0050661">
    <property type="term" value="F:NADP binding"/>
    <property type="evidence" value="ECO:0007669"/>
    <property type="project" value="InterPro"/>
</dbReference>
<evidence type="ECO:0000256" key="8">
    <source>
        <dbReference type="ARBA" id="ARBA00060613"/>
    </source>
</evidence>
<feature type="domain" description="Shikimate dehydrogenase substrate binding N-terminal" evidence="10">
    <location>
        <begin position="28"/>
        <end position="110"/>
    </location>
</feature>
<accession>C0FSK6</accession>
<comment type="caution">
    <text evidence="9">Lacks conserved residue(s) required for the propagation of feature annotation.</text>
</comment>
<protein>
    <recommendedName>
        <fullName evidence="9">Shikimate dehydrogenase (NADP(+))</fullName>
        <shortName evidence="9">SDH</shortName>
        <ecNumber evidence="9">1.1.1.25</ecNumber>
    </recommendedName>
</protein>
<comment type="pathway">
    <text evidence="8">Aromatic compound metabolism; 3,4-dihydroxybenzoate biosynthesis; 3-dehydroquinate from D-quinate (NAD(+) route).</text>
</comment>
<dbReference type="CDD" id="cd01065">
    <property type="entry name" value="NAD_bind_Shikimate_DH"/>
    <property type="match status" value="1"/>
</dbReference>
<dbReference type="PANTHER" id="PTHR21089:SF1">
    <property type="entry name" value="BIFUNCTIONAL 3-DEHYDROQUINATE DEHYDRATASE_SHIKIMATE DEHYDROGENASE, CHLOROPLASTIC"/>
    <property type="match status" value="1"/>
</dbReference>
<keyword evidence="4 9" id="KW-0560">Oxidoreductase</keyword>
<dbReference type="Pfam" id="PF08501">
    <property type="entry name" value="Shikimate_dh_N"/>
    <property type="match status" value="1"/>
</dbReference>
<reference evidence="12 13" key="1">
    <citation type="submission" date="2009-02" db="EMBL/GenBank/DDBJ databases">
        <authorList>
            <person name="Fulton L."/>
            <person name="Clifton S."/>
            <person name="Fulton B."/>
            <person name="Xu J."/>
            <person name="Minx P."/>
            <person name="Pepin K.H."/>
            <person name="Johnson M."/>
            <person name="Bhonagiri V."/>
            <person name="Nash W.E."/>
            <person name="Mardis E.R."/>
            <person name="Wilson R.K."/>
        </authorList>
    </citation>
    <scope>NUCLEOTIDE SEQUENCE [LARGE SCALE GENOMIC DNA]</scope>
    <source>
        <strain evidence="12 13">DSM 16841</strain>
    </source>
</reference>
<proteinExistence type="inferred from homology"/>
<comment type="caution">
    <text evidence="12">The sequence shown here is derived from an EMBL/GenBank/DDBJ whole genome shotgun (WGS) entry which is preliminary data.</text>
</comment>
<dbReference type="PANTHER" id="PTHR21089">
    <property type="entry name" value="SHIKIMATE DEHYDROGENASE"/>
    <property type="match status" value="1"/>
</dbReference>
<dbReference type="InterPro" id="IPR036291">
    <property type="entry name" value="NAD(P)-bd_dom_sf"/>
</dbReference>
<dbReference type="GO" id="GO:0009073">
    <property type="term" value="P:aromatic amino acid family biosynthetic process"/>
    <property type="evidence" value="ECO:0007669"/>
    <property type="project" value="UniProtKB-KW"/>
</dbReference>
<feature type="domain" description="SDH C-terminal" evidence="11">
    <location>
        <begin position="274"/>
        <end position="299"/>
    </location>
</feature>
<dbReference type="Proteomes" id="UP000003561">
    <property type="component" value="Unassembled WGS sequence"/>
</dbReference>
<dbReference type="GO" id="GO:0004764">
    <property type="term" value="F:shikimate 3-dehydrogenase (NADP+) activity"/>
    <property type="evidence" value="ECO:0007669"/>
    <property type="project" value="UniProtKB-UniRule"/>
</dbReference>
<dbReference type="Pfam" id="PF18317">
    <property type="entry name" value="SDH_C"/>
    <property type="match status" value="1"/>
</dbReference>
<dbReference type="GO" id="GO:0019632">
    <property type="term" value="P:shikimate metabolic process"/>
    <property type="evidence" value="ECO:0007669"/>
    <property type="project" value="InterPro"/>
</dbReference>
<feature type="binding site" evidence="9">
    <location>
        <position position="272"/>
    </location>
    <ligand>
        <name>NADP(+)</name>
        <dbReference type="ChEBI" id="CHEBI:58349"/>
    </ligand>
</feature>
<comment type="catalytic activity">
    <reaction evidence="7">
        <text>shikimate + NAD(+) = 3-dehydroshikimate + NADH + H(+)</text>
        <dbReference type="Rhea" id="RHEA:17741"/>
        <dbReference type="ChEBI" id="CHEBI:15378"/>
        <dbReference type="ChEBI" id="CHEBI:16630"/>
        <dbReference type="ChEBI" id="CHEBI:36208"/>
        <dbReference type="ChEBI" id="CHEBI:57540"/>
        <dbReference type="ChEBI" id="CHEBI:57945"/>
    </reaction>
</comment>
<dbReference type="Gene3D" id="3.40.50.10860">
    <property type="entry name" value="Leucine Dehydrogenase, chain A, domain 1"/>
    <property type="match status" value="1"/>
</dbReference>
<dbReference type="NCBIfam" id="TIGR00507">
    <property type="entry name" value="aroE"/>
    <property type="match status" value="1"/>
</dbReference>
<feature type="binding site" evidence="9">
    <location>
        <position position="83"/>
    </location>
    <ligand>
        <name>shikimate</name>
        <dbReference type="ChEBI" id="CHEBI:36208"/>
    </ligand>
</feature>
<comment type="catalytic activity">
    <reaction evidence="6">
        <text>L-quinate + NAD(+) = 3-dehydroquinate + NADH + H(+)</text>
        <dbReference type="Rhea" id="RHEA:22364"/>
        <dbReference type="ChEBI" id="CHEBI:15378"/>
        <dbReference type="ChEBI" id="CHEBI:29751"/>
        <dbReference type="ChEBI" id="CHEBI:32364"/>
        <dbReference type="ChEBI" id="CHEBI:57540"/>
        <dbReference type="ChEBI" id="CHEBI:57945"/>
        <dbReference type="EC" id="1.1.1.24"/>
    </reaction>
</comment>
<evidence type="ECO:0000256" key="6">
    <source>
        <dbReference type="ARBA" id="ARBA00051639"/>
    </source>
</evidence>
<dbReference type="AlphaFoldDB" id="C0FSK6"/>
<dbReference type="EC" id="1.1.1.25" evidence="9"/>
<dbReference type="InterPro" id="IPR013708">
    <property type="entry name" value="Shikimate_DH-bd_N"/>
</dbReference>
<evidence type="ECO:0000313" key="12">
    <source>
        <dbReference type="EMBL" id="EEG94459.1"/>
    </source>
</evidence>
<dbReference type="SUPFAM" id="SSF51735">
    <property type="entry name" value="NAD(P)-binding Rossmann-fold domains"/>
    <property type="match status" value="1"/>
</dbReference>
<evidence type="ECO:0000256" key="9">
    <source>
        <dbReference type="HAMAP-Rule" id="MF_00222"/>
    </source>
</evidence>
<evidence type="ECO:0000256" key="2">
    <source>
        <dbReference type="ARBA" id="ARBA00022605"/>
    </source>
</evidence>
<name>C0FSK6_9FIRM</name>
<gene>
    <name evidence="9 12" type="primary">aroE</name>
    <name evidence="12" type="ORF">ROSEINA2194_01722</name>
</gene>
<evidence type="ECO:0000256" key="3">
    <source>
        <dbReference type="ARBA" id="ARBA00022857"/>
    </source>
</evidence>
<feature type="binding site" evidence="9">
    <location>
        <position position="123"/>
    </location>
    <ligand>
        <name>shikimate</name>
        <dbReference type="ChEBI" id="CHEBI:36208"/>
    </ligand>
</feature>
<dbReference type="Gene3D" id="3.40.50.720">
    <property type="entry name" value="NAD(P)-binding Rossmann-like Domain"/>
    <property type="match status" value="1"/>
</dbReference>
<feature type="binding site" evidence="9">
    <location>
        <begin position="36"/>
        <end position="38"/>
    </location>
    <ligand>
        <name>shikimate</name>
        <dbReference type="ChEBI" id="CHEBI:36208"/>
    </ligand>
</feature>
<comment type="similarity">
    <text evidence="9">Belongs to the shikimate dehydrogenase family.</text>
</comment>
<dbReference type="GO" id="GO:0008652">
    <property type="term" value="P:amino acid biosynthetic process"/>
    <property type="evidence" value="ECO:0007669"/>
    <property type="project" value="UniProtKB-KW"/>
</dbReference>
<dbReference type="eggNOG" id="COG0169">
    <property type="taxonomic scope" value="Bacteria"/>
</dbReference>
<feature type="binding site" evidence="9">
    <location>
        <begin position="147"/>
        <end position="151"/>
    </location>
    <ligand>
        <name>NADP(+)</name>
        <dbReference type="ChEBI" id="CHEBI:58349"/>
    </ligand>
</feature>
<organism evidence="12 13">
    <name type="scientific">Roseburia inulinivorans DSM 16841</name>
    <dbReference type="NCBI Taxonomy" id="622312"/>
    <lineage>
        <taxon>Bacteria</taxon>
        <taxon>Bacillati</taxon>
        <taxon>Bacillota</taxon>
        <taxon>Clostridia</taxon>
        <taxon>Lachnospirales</taxon>
        <taxon>Lachnospiraceae</taxon>
        <taxon>Roseburia</taxon>
    </lineage>
</organism>
<reference evidence="12 13" key="2">
    <citation type="submission" date="2009-03" db="EMBL/GenBank/DDBJ databases">
        <title>Draft genome sequence of Roseburia inulinivorans (DSM 16841).</title>
        <authorList>
            <person name="Sudarsanam P."/>
            <person name="Ley R."/>
            <person name="Guruge J."/>
            <person name="Turnbaugh P.J."/>
            <person name="Mahowald M."/>
            <person name="Liep D."/>
            <person name="Gordon J."/>
        </authorList>
    </citation>
    <scope>NUCLEOTIDE SEQUENCE [LARGE SCALE GENOMIC DNA]</scope>
    <source>
        <strain evidence="12 13">DSM 16841</strain>
    </source>
</reference>
<evidence type="ECO:0000259" key="10">
    <source>
        <dbReference type="Pfam" id="PF08501"/>
    </source>
</evidence>
<comment type="catalytic activity">
    <reaction evidence="9">
        <text>shikimate + NADP(+) = 3-dehydroshikimate + NADPH + H(+)</text>
        <dbReference type="Rhea" id="RHEA:17737"/>
        <dbReference type="ChEBI" id="CHEBI:15378"/>
        <dbReference type="ChEBI" id="CHEBI:16630"/>
        <dbReference type="ChEBI" id="CHEBI:36208"/>
        <dbReference type="ChEBI" id="CHEBI:57783"/>
        <dbReference type="ChEBI" id="CHEBI:58349"/>
        <dbReference type="EC" id="1.1.1.25"/>
    </reaction>
</comment>
<dbReference type="UniPathway" id="UPA00053">
    <property type="reaction ID" value="UER00087"/>
</dbReference>
<feature type="binding site" evidence="9">
    <location>
        <position position="108"/>
    </location>
    <ligand>
        <name>shikimate</name>
        <dbReference type="ChEBI" id="CHEBI:36208"/>
    </ligand>
</feature>
<dbReference type="GO" id="GO:0052734">
    <property type="term" value="F:shikimate 3-dehydrogenase (NAD+) activity"/>
    <property type="evidence" value="ECO:0007669"/>
    <property type="project" value="RHEA"/>
</dbReference>
<keyword evidence="5 9" id="KW-0057">Aromatic amino acid biosynthesis</keyword>
<comment type="function">
    <text evidence="9">Involved in the biosynthesis of the chorismate, which leads to the biosynthesis of aromatic amino acids. Catalyzes the reversible NADPH linked reduction of 3-dehydroshikimate (DHSA) to yield shikimate (SA).</text>
</comment>
<dbReference type="GO" id="GO:0009423">
    <property type="term" value="P:chorismate biosynthetic process"/>
    <property type="evidence" value="ECO:0007669"/>
    <property type="project" value="UniProtKB-UniRule"/>
</dbReference>
<feature type="active site" description="Proton acceptor" evidence="9">
    <location>
        <position position="87"/>
    </location>
</feature>
<dbReference type="FunFam" id="3.40.50.10860:FF:000004">
    <property type="entry name" value="Quinate/shikimate dehydrogenase"/>
    <property type="match status" value="1"/>
</dbReference>
<evidence type="ECO:0000256" key="1">
    <source>
        <dbReference type="ARBA" id="ARBA00004871"/>
    </source>
</evidence>
<evidence type="ECO:0000256" key="7">
    <source>
        <dbReference type="ARBA" id="ARBA00052329"/>
    </source>
</evidence>
<dbReference type="EMBL" id="ACFY01000062">
    <property type="protein sequence ID" value="EEG94459.1"/>
    <property type="molecule type" value="Genomic_DNA"/>
</dbReference>
<sequence length="303" mass="32994">MFDKYKKQNKERISMEKRISGHTGLLALIGSPVGHSGSPAMYNYSFEKLGLDYAYVAFDIKEDKVKDAIAAMKTFNMRGCNVTMPDKVEAAKYMDELSPAAQIIGAVNTIVNDNGKLTGHITDGEGFVHNLRDHGIEIKGKKITVAGGGGAATAIQVQCALDGAREISIFNIKDAFFERTLQTAEKIRKAVPECVVNVYDIADTAKMTEEIQSSDIFANATIVGMKPMDDQSVVKDLSAFRPGLVVADAVYNPEETKLLREAKEAGCTCIGGKGMLLWQGVAAFKLYTGQDMPVEDVKKLFFS</sequence>
<dbReference type="GO" id="GO:0030266">
    <property type="term" value="F:quinate 3-dehydrogenase (NAD+) activity"/>
    <property type="evidence" value="ECO:0007669"/>
    <property type="project" value="UniProtKB-EC"/>
</dbReference>
<feature type="binding site" evidence="9">
    <location>
        <position position="279"/>
    </location>
    <ligand>
        <name>shikimate</name>
        <dbReference type="ChEBI" id="CHEBI:36208"/>
    </ligand>
</feature>
<dbReference type="FunFam" id="3.40.50.720:FF:000086">
    <property type="entry name" value="Quinate/shikimate dehydrogenase"/>
    <property type="match status" value="1"/>
</dbReference>
<feature type="binding site" evidence="9">
    <location>
        <position position="249"/>
    </location>
    <ligand>
        <name>NADP(+)</name>
        <dbReference type="ChEBI" id="CHEBI:58349"/>
    </ligand>
</feature>
<feature type="binding site" evidence="9">
    <location>
        <position position="251"/>
    </location>
    <ligand>
        <name>shikimate</name>
        <dbReference type="ChEBI" id="CHEBI:36208"/>
    </ligand>
</feature>
<comment type="pathway">
    <text evidence="1 9">Metabolic intermediate biosynthesis; chorismate biosynthesis; chorismate from D-erythrose 4-phosphate and phosphoenolpyruvate: step 4/7.</text>
</comment>
<dbReference type="InterPro" id="IPR022893">
    <property type="entry name" value="Shikimate_DH_fam"/>
</dbReference>
<dbReference type="InterPro" id="IPR041121">
    <property type="entry name" value="SDH_C"/>
</dbReference>
<evidence type="ECO:0000313" key="13">
    <source>
        <dbReference type="Proteomes" id="UP000003561"/>
    </source>
</evidence>
<dbReference type="NCBIfam" id="NF009200">
    <property type="entry name" value="PRK12548.1"/>
    <property type="match status" value="1"/>
</dbReference>
<evidence type="ECO:0000259" key="11">
    <source>
        <dbReference type="Pfam" id="PF18317"/>
    </source>
</evidence>
<keyword evidence="3 9" id="KW-0521">NADP</keyword>